<reference evidence="1 2" key="1">
    <citation type="submission" date="2018-08" db="EMBL/GenBank/DDBJ databases">
        <authorList>
            <person name="Muller C M."/>
        </authorList>
    </citation>
    <scope>NUCLEOTIDE SEQUENCE [LARGE SCALE GENOMIC DNA]</scope>
</reference>
<accession>A0A9X9PS53</accession>
<dbReference type="EMBL" id="LR026987">
    <property type="protein sequence ID" value="VCU40998.1"/>
    <property type="molecule type" value="Genomic_DNA"/>
</dbReference>
<gene>
    <name evidence="1" type="ORF">BGT96224V316_LOCUS2248</name>
</gene>
<evidence type="ECO:0000313" key="2">
    <source>
        <dbReference type="Proteomes" id="UP000324639"/>
    </source>
</evidence>
<organism evidence="1 2">
    <name type="scientific">Blumeria graminis f. sp. tritici</name>
    <dbReference type="NCBI Taxonomy" id="62690"/>
    <lineage>
        <taxon>Eukaryota</taxon>
        <taxon>Fungi</taxon>
        <taxon>Dikarya</taxon>
        <taxon>Ascomycota</taxon>
        <taxon>Pezizomycotina</taxon>
        <taxon>Leotiomycetes</taxon>
        <taxon>Erysiphales</taxon>
        <taxon>Erysiphaceae</taxon>
        <taxon>Blumeria</taxon>
    </lineage>
</organism>
<dbReference type="AlphaFoldDB" id="A0A9X9PS53"/>
<dbReference type="Proteomes" id="UP000324639">
    <property type="component" value="Chromosome Bgt_-04"/>
</dbReference>
<evidence type="ECO:0000313" key="1">
    <source>
        <dbReference type="EMBL" id="VCU40998.1"/>
    </source>
</evidence>
<keyword evidence="2" id="KW-1185">Reference proteome</keyword>
<name>A0A9X9PS53_BLUGR</name>
<proteinExistence type="predicted"/>
<feature type="non-terminal residue" evidence="1">
    <location>
        <position position="1"/>
    </location>
</feature>
<sequence length="26" mass="2905">ATQQNTEALASSLAGQQYWTIQVQHM</sequence>
<protein>
    <submittedName>
        <fullName evidence="1">Bgt-50139</fullName>
    </submittedName>
</protein>